<keyword evidence="2" id="KW-1133">Transmembrane helix</keyword>
<feature type="region of interest" description="Disordered" evidence="1">
    <location>
        <begin position="129"/>
        <end position="194"/>
    </location>
</feature>
<keyword evidence="2" id="KW-0812">Transmembrane</keyword>
<dbReference type="GeneID" id="23462556"/>
<accession>A0A0B5J264</accession>
<evidence type="ECO:0000313" key="4">
    <source>
        <dbReference type="Proteomes" id="UP000202511"/>
    </source>
</evidence>
<dbReference type="RefSeq" id="YP_009119874.1">
    <property type="nucleotide sequence ID" value="NC_026440.1"/>
</dbReference>
<reference evidence="3 4" key="1">
    <citation type="journal article" date="2015" name="Parasitol. Res.">
        <title>Viruses in close associations with free-living amoebae.</title>
        <authorList>
            <person name="Scheid P."/>
        </authorList>
    </citation>
    <scope>NUCLEOTIDE SEQUENCE [LARGE SCALE GENOMIC DNA]</scope>
    <source>
        <strain evidence="3">KlaHel</strain>
    </source>
</reference>
<dbReference type="KEGG" id="vg:23462556"/>
<proteinExistence type="predicted"/>
<name>A0A0B5J264_9VIRU</name>
<dbReference type="Proteomes" id="UP000202511">
    <property type="component" value="Segment"/>
</dbReference>
<feature type="transmembrane region" description="Helical" evidence="2">
    <location>
        <begin position="87"/>
        <end position="107"/>
    </location>
</feature>
<organism evidence="3 4">
    <name type="scientific">Pandoravirus inopinatum</name>
    <dbReference type="NCBI Taxonomy" id="1605721"/>
    <lineage>
        <taxon>Viruses</taxon>
        <taxon>Pandoravirus</taxon>
    </lineage>
</organism>
<sequence length="231" mass="26564">MRKSLSTAYRPLTRSVLSRPALPLARRLATSAATSTEPTILSTHWGRFYLSMGCATTAAWGALVFANEWDEGGRRRDSTAVRIRNASAALATKSFVVVGLGAIWPLAPLFLNACYEHLAMEEECREIRRQRKEDRRRERRAHAEKMARERRVREEREQERKRLAKEECERREKEARKQDQKSQGKKALDKGEKQHDAAVTYIRIPIEAKEGGIYAVTETERALCRWCLQAH</sequence>
<dbReference type="EMBL" id="KP136319">
    <property type="protein sequence ID" value="AJF97639.1"/>
    <property type="molecule type" value="Genomic_DNA"/>
</dbReference>
<protein>
    <submittedName>
        <fullName evidence="3">Uncharacterized protein</fullName>
    </submittedName>
</protein>
<keyword evidence="2" id="KW-0472">Membrane</keyword>
<evidence type="ECO:0000256" key="1">
    <source>
        <dbReference type="SAM" id="MobiDB-lite"/>
    </source>
</evidence>
<evidence type="ECO:0000313" key="3">
    <source>
        <dbReference type="EMBL" id="AJF97639.1"/>
    </source>
</evidence>
<evidence type="ECO:0000256" key="2">
    <source>
        <dbReference type="SAM" id="Phobius"/>
    </source>
</evidence>